<evidence type="ECO:0000256" key="5">
    <source>
        <dbReference type="ARBA" id="ARBA00022679"/>
    </source>
</evidence>
<evidence type="ECO:0000259" key="7">
    <source>
        <dbReference type="PROSITE" id="PS50404"/>
    </source>
</evidence>
<comment type="subunit">
    <text evidence="3">Homodimer.</text>
</comment>
<dbReference type="OrthoDB" id="414243at2759"/>
<evidence type="ECO:0000313" key="9">
    <source>
        <dbReference type="EMBL" id="CAG7726509.1"/>
    </source>
</evidence>
<evidence type="ECO:0000313" key="10">
    <source>
        <dbReference type="Proteomes" id="UP000708208"/>
    </source>
</evidence>
<dbReference type="EMBL" id="CAJVCH010136401">
    <property type="protein sequence ID" value="CAG7726509.1"/>
    <property type="molecule type" value="Genomic_DNA"/>
</dbReference>
<reference evidence="9" key="1">
    <citation type="submission" date="2021-06" db="EMBL/GenBank/DDBJ databases">
        <authorList>
            <person name="Hodson N. C."/>
            <person name="Mongue J. A."/>
            <person name="Jaron S. K."/>
        </authorList>
    </citation>
    <scope>NUCLEOTIDE SEQUENCE</scope>
</reference>
<dbReference type="EC" id="2.5.1.18" evidence="4"/>
<dbReference type="AlphaFoldDB" id="A0A8J2JW95"/>
<dbReference type="SFLD" id="SFLDG01205">
    <property type="entry name" value="AMPS.1"/>
    <property type="match status" value="1"/>
</dbReference>
<evidence type="ECO:0000256" key="1">
    <source>
        <dbReference type="ARBA" id="ARBA00003701"/>
    </source>
</evidence>
<evidence type="ECO:0000256" key="3">
    <source>
        <dbReference type="ARBA" id="ARBA00011738"/>
    </source>
</evidence>
<dbReference type="GO" id="GO:0004364">
    <property type="term" value="F:glutathione transferase activity"/>
    <property type="evidence" value="ECO:0007669"/>
    <property type="project" value="UniProtKB-EC"/>
</dbReference>
<dbReference type="CDD" id="cd03075">
    <property type="entry name" value="GST_N_Mu"/>
    <property type="match status" value="1"/>
</dbReference>
<keyword evidence="10" id="KW-1185">Reference proteome</keyword>
<comment type="caution">
    <text evidence="9">The sequence shown here is derived from an EMBL/GenBank/DDBJ whole genome shotgun (WGS) entry which is preliminary data.</text>
</comment>
<proteinExistence type="inferred from homology"/>
<comment type="similarity">
    <text evidence="2">Belongs to the GST superfamily. Mu family.</text>
</comment>
<dbReference type="SFLD" id="SFLDG00363">
    <property type="entry name" value="AMPS_(cytGST):_Alpha-__Mu-__Pi"/>
    <property type="match status" value="1"/>
</dbReference>
<comment type="catalytic activity">
    <reaction evidence="6">
        <text>RX + glutathione = an S-substituted glutathione + a halide anion + H(+)</text>
        <dbReference type="Rhea" id="RHEA:16437"/>
        <dbReference type="ChEBI" id="CHEBI:15378"/>
        <dbReference type="ChEBI" id="CHEBI:16042"/>
        <dbReference type="ChEBI" id="CHEBI:17792"/>
        <dbReference type="ChEBI" id="CHEBI:57925"/>
        <dbReference type="ChEBI" id="CHEBI:90779"/>
        <dbReference type="EC" id="2.5.1.18"/>
    </reaction>
</comment>
<dbReference type="Pfam" id="PF02798">
    <property type="entry name" value="GST_N"/>
    <property type="match status" value="1"/>
</dbReference>
<dbReference type="Proteomes" id="UP000708208">
    <property type="component" value="Unassembled WGS sequence"/>
</dbReference>
<evidence type="ECO:0000259" key="8">
    <source>
        <dbReference type="PROSITE" id="PS50405"/>
    </source>
</evidence>
<dbReference type="InterPro" id="IPR050213">
    <property type="entry name" value="GST_superfamily"/>
</dbReference>
<dbReference type="FunFam" id="1.20.1050.10:FF:000101">
    <property type="entry name" value="Glutathione S-transferase Mu 4"/>
    <property type="match status" value="1"/>
</dbReference>
<dbReference type="PROSITE" id="PS50404">
    <property type="entry name" value="GST_NTER"/>
    <property type="match status" value="1"/>
</dbReference>
<evidence type="ECO:0000256" key="6">
    <source>
        <dbReference type="ARBA" id="ARBA00047960"/>
    </source>
</evidence>
<sequence>MGKPILGYWDIRGLAQPIRLLLQYLGVDYENKLYGFSSGPGPEDESWTSEKFTLGLDFPNIPYWIDDKIKLTESKAILKYLAKTKGPATVPDNVEDQAIADQVEGLANDVQTALQDLTYSQTGIPETPLEVALAKKFEYVETFLSKRKWVVGDKITYVDFYLYEVLFQFQKFNKNFLKPYPALQNYVQAFENLPQLKEYVKANSSYVCYSPSATLQY</sequence>
<dbReference type="GO" id="GO:0006749">
    <property type="term" value="P:glutathione metabolic process"/>
    <property type="evidence" value="ECO:0007669"/>
    <property type="project" value="TreeGrafter"/>
</dbReference>
<dbReference type="InterPro" id="IPR010987">
    <property type="entry name" value="Glutathione-S-Trfase_C-like"/>
</dbReference>
<name>A0A8J2JW95_9HEXA</name>
<dbReference type="PANTHER" id="PTHR11571">
    <property type="entry name" value="GLUTATHIONE S-TRANSFERASE"/>
    <property type="match status" value="1"/>
</dbReference>
<dbReference type="InterPro" id="IPR004045">
    <property type="entry name" value="Glutathione_S-Trfase_N"/>
</dbReference>
<protein>
    <recommendedName>
        <fullName evidence="4">glutathione transferase</fullName>
        <ecNumber evidence="4">2.5.1.18</ecNumber>
    </recommendedName>
</protein>
<dbReference type="InterPro" id="IPR004046">
    <property type="entry name" value="GST_C"/>
</dbReference>
<keyword evidence="5" id="KW-0808">Transferase</keyword>
<evidence type="ECO:0000256" key="2">
    <source>
        <dbReference type="ARBA" id="ARBA00005861"/>
    </source>
</evidence>
<gene>
    <name evidence="9" type="ORF">AFUS01_LOCUS15419</name>
</gene>
<dbReference type="GO" id="GO:0042178">
    <property type="term" value="P:xenobiotic catabolic process"/>
    <property type="evidence" value="ECO:0007669"/>
    <property type="project" value="UniProtKB-ARBA"/>
</dbReference>
<evidence type="ECO:0000256" key="4">
    <source>
        <dbReference type="ARBA" id="ARBA00012452"/>
    </source>
</evidence>
<dbReference type="PANTHER" id="PTHR11571:SF222">
    <property type="entry name" value="GLUTATHIONE TRANSFERASE"/>
    <property type="match status" value="1"/>
</dbReference>
<feature type="domain" description="GST N-terminal" evidence="7">
    <location>
        <begin position="2"/>
        <end position="89"/>
    </location>
</feature>
<organism evidence="9 10">
    <name type="scientific">Allacma fusca</name>
    <dbReference type="NCBI Taxonomy" id="39272"/>
    <lineage>
        <taxon>Eukaryota</taxon>
        <taxon>Metazoa</taxon>
        <taxon>Ecdysozoa</taxon>
        <taxon>Arthropoda</taxon>
        <taxon>Hexapoda</taxon>
        <taxon>Collembola</taxon>
        <taxon>Symphypleona</taxon>
        <taxon>Sminthuridae</taxon>
        <taxon>Allacma</taxon>
    </lineage>
</organism>
<dbReference type="Pfam" id="PF14497">
    <property type="entry name" value="GST_C_3"/>
    <property type="match status" value="1"/>
</dbReference>
<dbReference type="SFLD" id="SFLDS00019">
    <property type="entry name" value="Glutathione_Transferase_(cytos"/>
    <property type="match status" value="1"/>
</dbReference>
<feature type="domain" description="GST C-terminal" evidence="8">
    <location>
        <begin position="93"/>
        <end position="212"/>
    </location>
</feature>
<accession>A0A8J2JW95</accession>
<dbReference type="PROSITE" id="PS50405">
    <property type="entry name" value="GST_CTER"/>
    <property type="match status" value="1"/>
</dbReference>
<dbReference type="InterPro" id="IPR040079">
    <property type="entry name" value="Glutathione_S-Trfase"/>
</dbReference>
<comment type="function">
    <text evidence="1">Conjugation of reduced glutathione to a wide number of exogenous and endogenous hydrophobic electrophiles.</text>
</comment>